<dbReference type="InterPro" id="IPR036388">
    <property type="entry name" value="WH-like_DNA-bd_sf"/>
</dbReference>
<dbReference type="GO" id="GO:0008483">
    <property type="term" value="F:transaminase activity"/>
    <property type="evidence" value="ECO:0007669"/>
    <property type="project" value="UniProtKB-KW"/>
</dbReference>
<dbReference type="Pfam" id="PF00392">
    <property type="entry name" value="GntR"/>
    <property type="match status" value="1"/>
</dbReference>
<sequence>MWKITKTESFPIYQQIITLIEDYIEVGQLLPGDKIPAERELAAMLNVNRSTLVKALDELSARGIITRKQGSGTRISEDKWGVFTGQKTNWRHYVAQGSFLQATPYMDKMKQLLRESPDDVTDLASGELPVHLIPKISTPALSWQSFLAEEDNEDMAGYQPLKATIRDMIARDHDVKTSLDQIFITSGAQQALFLITQCLLTSGDAIAIESPSYFYALSIFQSAGLRIYALPMDENGVKLDELEQLYRKHRIKMVFVNPTFQNPTSLTMGTERREALVKLCAKIQVPIVEDDPYSMLTFTDEPMPPLLKKLDPDNVLYIGSLSKVMGSTTRIGWLLGPAAVVTRLAEARQEMDFGLSIFPQVLANHVLNDPDFDKHITWLRETLRKQRDQLIAHLPEGMDYQIPQGGFHLWCHLPENKTWTNRNFDIFLEEKLLVMPAFLFGVKESSIRLTFARLKETEMRNIQRALSRIISIRNDIF</sequence>
<dbReference type="EMBL" id="JAARQN010000011">
    <property type="protein sequence ID" value="MBC1458408.1"/>
    <property type="molecule type" value="Genomic_DNA"/>
</dbReference>
<comment type="cofactor">
    <cofactor evidence="1">
        <name>pyridoxal 5'-phosphate</name>
        <dbReference type="ChEBI" id="CHEBI:597326"/>
    </cofactor>
</comment>
<dbReference type="InterPro" id="IPR000524">
    <property type="entry name" value="Tscrpt_reg_HTH_GntR"/>
</dbReference>
<comment type="caution">
    <text evidence="9">The sequence shown here is derived from an EMBL/GenBank/DDBJ whole genome shotgun (WGS) entry which is preliminary data.</text>
</comment>
<gene>
    <name evidence="9" type="ORF">HB850_11655</name>
</gene>
<dbReference type="InterPro" id="IPR015421">
    <property type="entry name" value="PyrdxlP-dep_Trfase_major"/>
</dbReference>
<organism evidence="9 10">
    <name type="scientific">Listeria newyorkensis</name>
    <dbReference type="NCBI Taxonomy" id="1497681"/>
    <lineage>
        <taxon>Bacteria</taxon>
        <taxon>Bacillati</taxon>
        <taxon>Bacillota</taxon>
        <taxon>Bacilli</taxon>
        <taxon>Bacillales</taxon>
        <taxon>Listeriaceae</taxon>
        <taxon>Listeria</taxon>
    </lineage>
</organism>
<dbReference type="InterPro" id="IPR036390">
    <property type="entry name" value="WH_DNA-bd_sf"/>
</dbReference>
<dbReference type="PANTHER" id="PTHR46577">
    <property type="entry name" value="HTH-TYPE TRANSCRIPTIONAL REGULATORY PROTEIN GABR"/>
    <property type="match status" value="1"/>
</dbReference>
<dbReference type="CDD" id="cd00609">
    <property type="entry name" value="AAT_like"/>
    <property type="match status" value="1"/>
</dbReference>
<keyword evidence="6" id="KW-0238">DNA-binding</keyword>
<dbReference type="Gene3D" id="1.10.10.10">
    <property type="entry name" value="Winged helix-like DNA-binding domain superfamily/Winged helix DNA-binding domain"/>
    <property type="match status" value="1"/>
</dbReference>
<keyword evidence="3 9" id="KW-0032">Aminotransferase</keyword>
<dbReference type="Pfam" id="PF00155">
    <property type="entry name" value="Aminotran_1_2"/>
    <property type="match status" value="1"/>
</dbReference>
<dbReference type="PROSITE" id="PS50949">
    <property type="entry name" value="HTH_GNTR"/>
    <property type="match status" value="1"/>
</dbReference>
<dbReference type="InterPro" id="IPR015422">
    <property type="entry name" value="PyrdxlP-dep_Trfase_small"/>
</dbReference>
<dbReference type="GO" id="GO:0030170">
    <property type="term" value="F:pyridoxal phosphate binding"/>
    <property type="evidence" value="ECO:0007669"/>
    <property type="project" value="InterPro"/>
</dbReference>
<feature type="domain" description="HTH gntR-type" evidence="8">
    <location>
        <begin position="10"/>
        <end position="78"/>
    </location>
</feature>
<comment type="similarity">
    <text evidence="2">In the C-terminal section; belongs to the class-I pyridoxal-phosphate-dependent aminotransferase family.</text>
</comment>
<dbReference type="InterPro" id="IPR015424">
    <property type="entry name" value="PyrdxlP-dep_Trfase"/>
</dbReference>
<evidence type="ECO:0000256" key="6">
    <source>
        <dbReference type="ARBA" id="ARBA00023125"/>
    </source>
</evidence>
<dbReference type="SMART" id="SM00345">
    <property type="entry name" value="HTH_GNTR"/>
    <property type="match status" value="1"/>
</dbReference>
<accession>A0A841YYM3</accession>
<evidence type="ECO:0000313" key="9">
    <source>
        <dbReference type="EMBL" id="MBC1458408.1"/>
    </source>
</evidence>
<dbReference type="PRINTS" id="PR00035">
    <property type="entry name" value="HTHGNTR"/>
</dbReference>
<dbReference type="SUPFAM" id="SSF46785">
    <property type="entry name" value="Winged helix' DNA-binding domain"/>
    <property type="match status" value="1"/>
</dbReference>
<dbReference type="GO" id="GO:0003677">
    <property type="term" value="F:DNA binding"/>
    <property type="evidence" value="ECO:0007669"/>
    <property type="project" value="UniProtKB-KW"/>
</dbReference>
<dbReference type="Proteomes" id="UP000569903">
    <property type="component" value="Unassembled WGS sequence"/>
</dbReference>
<dbReference type="InterPro" id="IPR051446">
    <property type="entry name" value="HTH_trans_reg/aminotransferase"/>
</dbReference>
<dbReference type="Gene3D" id="3.90.1150.10">
    <property type="entry name" value="Aspartate Aminotransferase, domain 1"/>
    <property type="match status" value="1"/>
</dbReference>
<dbReference type="Gene3D" id="3.40.640.10">
    <property type="entry name" value="Type I PLP-dependent aspartate aminotransferase-like (Major domain)"/>
    <property type="match status" value="1"/>
</dbReference>
<evidence type="ECO:0000256" key="4">
    <source>
        <dbReference type="ARBA" id="ARBA00022898"/>
    </source>
</evidence>
<evidence type="ECO:0000256" key="1">
    <source>
        <dbReference type="ARBA" id="ARBA00001933"/>
    </source>
</evidence>
<evidence type="ECO:0000313" key="10">
    <source>
        <dbReference type="Proteomes" id="UP000569903"/>
    </source>
</evidence>
<dbReference type="CDD" id="cd07377">
    <property type="entry name" value="WHTH_GntR"/>
    <property type="match status" value="1"/>
</dbReference>
<dbReference type="SUPFAM" id="SSF53383">
    <property type="entry name" value="PLP-dependent transferases"/>
    <property type="match status" value="1"/>
</dbReference>
<keyword evidence="4" id="KW-0663">Pyridoxal phosphate</keyword>
<evidence type="ECO:0000256" key="7">
    <source>
        <dbReference type="ARBA" id="ARBA00023163"/>
    </source>
</evidence>
<protein>
    <submittedName>
        <fullName evidence="9">PLP-dependent aminotransferase family protein</fullName>
    </submittedName>
</protein>
<dbReference type="GO" id="GO:0003700">
    <property type="term" value="F:DNA-binding transcription factor activity"/>
    <property type="evidence" value="ECO:0007669"/>
    <property type="project" value="InterPro"/>
</dbReference>
<keyword evidence="7" id="KW-0804">Transcription</keyword>
<reference evidence="9 10" key="1">
    <citation type="submission" date="2020-03" db="EMBL/GenBank/DDBJ databases">
        <title>Soil Listeria distribution.</title>
        <authorList>
            <person name="Liao J."/>
            <person name="Wiedmann M."/>
        </authorList>
    </citation>
    <scope>NUCLEOTIDE SEQUENCE [LARGE SCALE GENOMIC DNA]</scope>
    <source>
        <strain evidence="9 10">FSL L7-1614</strain>
    </source>
</reference>
<evidence type="ECO:0000256" key="5">
    <source>
        <dbReference type="ARBA" id="ARBA00023015"/>
    </source>
</evidence>
<dbReference type="AlphaFoldDB" id="A0A841YYM3"/>
<evidence type="ECO:0000259" key="8">
    <source>
        <dbReference type="PROSITE" id="PS50949"/>
    </source>
</evidence>
<dbReference type="InterPro" id="IPR004839">
    <property type="entry name" value="Aminotransferase_I/II_large"/>
</dbReference>
<dbReference type="RefSeq" id="WP_185389571.1">
    <property type="nucleotide sequence ID" value="NZ_JAARQN010000011.1"/>
</dbReference>
<keyword evidence="5" id="KW-0805">Transcription regulation</keyword>
<evidence type="ECO:0000256" key="2">
    <source>
        <dbReference type="ARBA" id="ARBA00005384"/>
    </source>
</evidence>
<dbReference type="PANTHER" id="PTHR46577:SF2">
    <property type="entry name" value="TRANSCRIPTIONAL REGULATORY PROTEIN"/>
    <property type="match status" value="1"/>
</dbReference>
<evidence type="ECO:0000256" key="3">
    <source>
        <dbReference type="ARBA" id="ARBA00022576"/>
    </source>
</evidence>
<proteinExistence type="inferred from homology"/>
<keyword evidence="9" id="KW-0808">Transferase</keyword>
<name>A0A841YYM3_9LIST</name>